<comment type="pathway">
    <text evidence="2">Phospholipid metabolism; CDP-diacylglycerol biosynthesis; CDP-diacylglycerol from sn-glycerol 3-phosphate: step 1/3.</text>
</comment>
<comment type="similarity">
    <text evidence="3">Belongs to the GPAT/DAPAT family.</text>
</comment>
<keyword evidence="9" id="KW-1208">Phospholipid metabolism</keyword>
<protein>
    <recommendedName>
        <fullName evidence="5">Glycerol-3-phosphate acyltransferase</fullName>
        <ecNumber evidence="4">2.3.1.15</ecNumber>
    </recommendedName>
</protein>
<dbReference type="Proteomes" id="UP001143362">
    <property type="component" value="Unassembled WGS sequence"/>
</dbReference>
<evidence type="ECO:0000256" key="7">
    <source>
        <dbReference type="ARBA" id="ARBA00023136"/>
    </source>
</evidence>
<keyword evidence="8" id="KW-0444">Lipid biosynthesis</keyword>
<dbReference type="InterPro" id="IPR041728">
    <property type="entry name" value="GPAT/DHAPAT_LPLAT"/>
</dbReference>
<evidence type="ECO:0000256" key="2">
    <source>
        <dbReference type="ARBA" id="ARBA00004765"/>
    </source>
</evidence>
<evidence type="ECO:0000259" key="12">
    <source>
        <dbReference type="SMART" id="SM00563"/>
    </source>
</evidence>
<keyword evidence="7" id="KW-0472">Membrane</keyword>
<evidence type="ECO:0000256" key="6">
    <source>
        <dbReference type="ARBA" id="ARBA00022679"/>
    </source>
</evidence>
<evidence type="ECO:0000256" key="11">
    <source>
        <dbReference type="ARBA" id="ARBA00048427"/>
    </source>
</evidence>
<keyword evidence="6 13" id="KW-0808">Transferase</keyword>
<evidence type="ECO:0000313" key="13">
    <source>
        <dbReference type="EMBL" id="MCX2983061.1"/>
    </source>
</evidence>
<evidence type="ECO:0000256" key="8">
    <source>
        <dbReference type="ARBA" id="ARBA00023209"/>
    </source>
</evidence>
<reference evidence="13" key="1">
    <citation type="submission" date="2019-02" db="EMBL/GenBank/DDBJ databases">
        <authorList>
            <person name="Li S.-H."/>
        </authorList>
    </citation>
    <scope>NUCLEOTIDE SEQUENCE</scope>
    <source>
        <strain evidence="13">IMCC14734</strain>
    </source>
</reference>
<accession>A0ABT3TLC1</accession>
<evidence type="ECO:0000256" key="10">
    <source>
        <dbReference type="ARBA" id="ARBA00023315"/>
    </source>
</evidence>
<evidence type="ECO:0000256" key="1">
    <source>
        <dbReference type="ARBA" id="ARBA00004184"/>
    </source>
</evidence>
<dbReference type="PANTHER" id="PTHR12563:SF17">
    <property type="entry name" value="DIHYDROXYACETONE PHOSPHATE ACYLTRANSFERASE"/>
    <property type="match status" value="1"/>
</dbReference>
<proteinExistence type="inferred from homology"/>
<evidence type="ECO:0000256" key="5">
    <source>
        <dbReference type="ARBA" id="ARBA00013432"/>
    </source>
</evidence>
<dbReference type="InterPro" id="IPR002123">
    <property type="entry name" value="Plipid/glycerol_acylTrfase"/>
</dbReference>
<evidence type="ECO:0000256" key="4">
    <source>
        <dbReference type="ARBA" id="ARBA00013113"/>
    </source>
</evidence>
<dbReference type="Pfam" id="PF01553">
    <property type="entry name" value="Acyltransferase"/>
    <property type="match status" value="1"/>
</dbReference>
<dbReference type="SMART" id="SM00563">
    <property type="entry name" value="PlsC"/>
    <property type="match status" value="1"/>
</dbReference>
<dbReference type="CDD" id="cd07993">
    <property type="entry name" value="LPLAT_DHAPAT-like"/>
    <property type="match status" value="1"/>
</dbReference>
<keyword evidence="14" id="KW-1185">Reference proteome</keyword>
<feature type="domain" description="Phospholipid/glycerol acyltransferase" evidence="12">
    <location>
        <begin position="276"/>
        <end position="403"/>
    </location>
</feature>
<dbReference type="RefSeq" id="WP_279247091.1">
    <property type="nucleotide sequence ID" value="NZ_SHNN01000005.1"/>
</dbReference>
<name>A0ABT3TLC1_9GAMM</name>
<keyword evidence="8" id="KW-0443">Lipid metabolism</keyword>
<comment type="catalytic activity">
    <reaction evidence="11">
        <text>sn-glycerol 3-phosphate + an acyl-CoA = a 1-acyl-sn-glycero-3-phosphate + CoA</text>
        <dbReference type="Rhea" id="RHEA:15325"/>
        <dbReference type="ChEBI" id="CHEBI:57287"/>
        <dbReference type="ChEBI" id="CHEBI:57597"/>
        <dbReference type="ChEBI" id="CHEBI:57970"/>
        <dbReference type="ChEBI" id="CHEBI:58342"/>
        <dbReference type="EC" id="2.3.1.15"/>
    </reaction>
</comment>
<dbReference type="Pfam" id="PF19277">
    <property type="entry name" value="GPAT_C"/>
    <property type="match status" value="1"/>
</dbReference>
<dbReference type="InterPro" id="IPR022284">
    <property type="entry name" value="GPAT/DHAPAT"/>
</dbReference>
<sequence length="783" mass="89008">MNQQPQLFASDPWPELADKGVVFLLDTRSRFERQQLEAWIAAHQDGRECTVLALSLAGGEKEIKVAALKGLVDKHNAAALVVPLRIAWTPPSDALESGPQVRDFLFGDLRRPGSWKARRILKNDPQRVHCIAAQPATVAELQQRFATLRYSEATGTSLQLAGFVARQAGIALDIAERSLRGGRYKVPRYVRDSLLASPAYLKELESLAIEEGKSLEQMLKECRVYMKEMISIPRTFWIDVFARFNDFVLGLGYQDQIVYDKEAAARARQMVRDNPSMLLWTHKTYLDGLVVPKVLFENDYPLPHMFGGANLSFAGLGFLLRRSGAIFIRRSFQDNPGYKLTLRHYIGYLMEKRFPMNWSFEGTRSRIGKLMPVRYGLLKYVLEACYENDARNIHIIPISVSYDLIRDVQEYATEQTGRGKGAESLRWFIGYIRSLAKPMGKIYLDFGEPVILERCPDPDDKLALSKIGFEVAVQANNVTPITYPSMITMSLLGAAPQALTNGELVEEVQALLDWSRQRGIRVSSDFEPQNAQAMRGLLELMINENVITRYDEGPEVVYAIALEQHPVASFYRNTVIHFFVNKALIEMSLLRAAEAGDAAAEVFWQEVENLRDLFKFEFFYAPTDEFRRQIAEEMERVTPQWAAYLERGASGVSGLLEKLHPLVSHATLLTYVEAYTVVADFIARTDPEVQLEEKASIEAALKFGRQAYLQRRISSEASIGRILFQNAFKYLDNRGLINPGRDIRAKRIAEAQALRVILRRLELVRGLVMDRRGSDWYRQEEKI</sequence>
<dbReference type="InterPro" id="IPR045520">
    <property type="entry name" value="GPAT/DHAPAT_C"/>
</dbReference>
<comment type="subcellular location">
    <subcellularLocation>
        <location evidence="1">Endomembrane system</location>
        <topology evidence="1">Peripheral membrane protein</topology>
    </subcellularLocation>
</comment>
<comment type="caution">
    <text evidence="13">The sequence shown here is derived from an EMBL/GenBank/DDBJ whole genome shotgun (WGS) entry which is preliminary data.</text>
</comment>
<gene>
    <name evidence="13" type="ORF">EYC98_19540</name>
</gene>
<dbReference type="NCBIfam" id="NF002886">
    <property type="entry name" value="PRK03355.1"/>
    <property type="match status" value="1"/>
</dbReference>
<evidence type="ECO:0000256" key="9">
    <source>
        <dbReference type="ARBA" id="ARBA00023264"/>
    </source>
</evidence>
<dbReference type="EMBL" id="SHNN01000005">
    <property type="protein sequence ID" value="MCX2983061.1"/>
    <property type="molecule type" value="Genomic_DNA"/>
</dbReference>
<keyword evidence="8" id="KW-0594">Phospholipid biosynthesis</keyword>
<dbReference type="GO" id="GO:0004366">
    <property type="term" value="F:glycerol-3-phosphate O-acyltransferase activity"/>
    <property type="evidence" value="ECO:0007669"/>
    <property type="project" value="UniProtKB-EC"/>
</dbReference>
<dbReference type="SUPFAM" id="SSF69593">
    <property type="entry name" value="Glycerol-3-phosphate (1)-acyltransferase"/>
    <property type="match status" value="1"/>
</dbReference>
<organism evidence="13 14">
    <name type="scientific">Candidatus Litorirhabdus singularis</name>
    <dbReference type="NCBI Taxonomy" id="2518993"/>
    <lineage>
        <taxon>Bacteria</taxon>
        <taxon>Pseudomonadati</taxon>
        <taxon>Pseudomonadota</taxon>
        <taxon>Gammaproteobacteria</taxon>
        <taxon>Cellvibrionales</taxon>
        <taxon>Halieaceae</taxon>
        <taxon>Candidatus Litorirhabdus</taxon>
    </lineage>
</organism>
<evidence type="ECO:0000313" key="14">
    <source>
        <dbReference type="Proteomes" id="UP001143362"/>
    </source>
</evidence>
<dbReference type="PANTHER" id="PTHR12563">
    <property type="entry name" value="GLYCEROL-3-PHOSPHATE ACYLTRANSFERASE"/>
    <property type="match status" value="1"/>
</dbReference>
<evidence type="ECO:0000256" key="3">
    <source>
        <dbReference type="ARBA" id="ARBA00007937"/>
    </source>
</evidence>
<keyword evidence="10 13" id="KW-0012">Acyltransferase</keyword>
<dbReference type="EC" id="2.3.1.15" evidence="4"/>